<feature type="signal peptide" evidence="1">
    <location>
        <begin position="1"/>
        <end position="21"/>
    </location>
</feature>
<evidence type="ECO:0000313" key="2">
    <source>
        <dbReference type="EMBL" id="MBS7811653.1"/>
    </source>
</evidence>
<keyword evidence="3" id="KW-1185">Reference proteome</keyword>
<evidence type="ECO:0000256" key="1">
    <source>
        <dbReference type="SAM" id="SignalP"/>
    </source>
</evidence>
<keyword evidence="1" id="KW-0732">Signal</keyword>
<feature type="chain" id="PRO_5046660515" evidence="1">
    <location>
        <begin position="22"/>
        <end position="262"/>
    </location>
</feature>
<dbReference type="Gene3D" id="3.40.190.10">
    <property type="entry name" value="Periplasmic binding protein-like II"/>
    <property type="match status" value="2"/>
</dbReference>
<evidence type="ECO:0000313" key="3">
    <source>
        <dbReference type="Proteomes" id="UP000766336"/>
    </source>
</evidence>
<reference evidence="2 3" key="1">
    <citation type="submission" date="2021-05" db="EMBL/GenBank/DDBJ databases">
        <title>Roseococcus sp. XZZS9, whole genome shotgun sequencing project.</title>
        <authorList>
            <person name="Zhao G."/>
            <person name="Shen L."/>
        </authorList>
    </citation>
    <scope>NUCLEOTIDE SEQUENCE [LARGE SCALE GENOMIC DNA]</scope>
    <source>
        <strain evidence="2 3">XZZS9</strain>
    </source>
</reference>
<dbReference type="SUPFAM" id="SSF53850">
    <property type="entry name" value="Periplasmic binding protein-like II"/>
    <property type="match status" value="1"/>
</dbReference>
<comment type="caution">
    <text evidence="2">The sequence shown here is derived from an EMBL/GenBank/DDBJ whole genome shotgun (WGS) entry which is preliminary data.</text>
</comment>
<dbReference type="PANTHER" id="PTHR30632">
    <property type="entry name" value="MOLYBDATE-BINDING PERIPLASMIC PROTEIN"/>
    <property type="match status" value="1"/>
</dbReference>
<dbReference type="Proteomes" id="UP000766336">
    <property type="component" value="Unassembled WGS sequence"/>
</dbReference>
<gene>
    <name evidence="2" type="ORF">KHU32_11960</name>
</gene>
<accession>A0ABS5QGH5</accession>
<dbReference type="Pfam" id="PF13531">
    <property type="entry name" value="SBP_bac_11"/>
    <property type="match status" value="1"/>
</dbReference>
<sequence length="262" mass="27664">MLRRHFLVAGGLLAAPRFAHAAGVSLHVMTSGAFTAPYRLLGPSFEAASGNKLESAYGASMGNAPDAIPQRLSRGEPADVVILAREALDALVRNGQVRPGSEVDLVESRIALAVRAGTPHPRIGTVEEFRQAMLNARSIGYSASASGVYFATELLQRLGIADQVLPKTRRILSERVGSVVARGELELGLQQVSELLPIPGIEMVGPLPDPIQRVTTFSAGIGARSAQPEAARALIAFFASPAAHDVIRRTGLDPVRQPALAN</sequence>
<proteinExistence type="predicted"/>
<dbReference type="PANTHER" id="PTHR30632:SF11">
    <property type="entry name" value="BLR4797 PROTEIN"/>
    <property type="match status" value="1"/>
</dbReference>
<dbReference type="InterPro" id="IPR050682">
    <property type="entry name" value="ModA/WtpA"/>
</dbReference>
<name>A0ABS5QGH5_9PROT</name>
<dbReference type="EMBL" id="JAHCDA010000002">
    <property type="protein sequence ID" value="MBS7811653.1"/>
    <property type="molecule type" value="Genomic_DNA"/>
</dbReference>
<dbReference type="RefSeq" id="WP_213670315.1">
    <property type="nucleotide sequence ID" value="NZ_JAHCDA010000002.1"/>
</dbReference>
<organism evidence="2 3">
    <name type="scientific">Roseococcus pinisoli</name>
    <dbReference type="NCBI Taxonomy" id="2835040"/>
    <lineage>
        <taxon>Bacteria</taxon>
        <taxon>Pseudomonadati</taxon>
        <taxon>Pseudomonadota</taxon>
        <taxon>Alphaproteobacteria</taxon>
        <taxon>Acetobacterales</taxon>
        <taxon>Roseomonadaceae</taxon>
        <taxon>Roseococcus</taxon>
    </lineage>
</organism>
<protein>
    <submittedName>
        <fullName evidence="2">Substrate-binding domain-containing protein</fullName>
    </submittedName>
</protein>